<proteinExistence type="predicted"/>
<dbReference type="Gene3D" id="1.10.287.1490">
    <property type="match status" value="1"/>
</dbReference>
<protein>
    <submittedName>
        <fullName evidence="3">Uncharacterized protein</fullName>
    </submittedName>
</protein>
<name>A0A9X0CQN1_9CNID</name>
<evidence type="ECO:0000256" key="1">
    <source>
        <dbReference type="SAM" id="Coils"/>
    </source>
</evidence>
<accession>A0A9X0CQN1</accession>
<reference evidence="3" key="1">
    <citation type="submission" date="2023-01" db="EMBL/GenBank/DDBJ databases">
        <title>Genome assembly of the deep-sea coral Lophelia pertusa.</title>
        <authorList>
            <person name="Herrera S."/>
            <person name="Cordes E."/>
        </authorList>
    </citation>
    <scope>NUCLEOTIDE SEQUENCE</scope>
    <source>
        <strain evidence="3">USNM1676648</strain>
        <tissue evidence="3">Polyp</tissue>
    </source>
</reference>
<dbReference type="Proteomes" id="UP001163046">
    <property type="component" value="Unassembled WGS sequence"/>
</dbReference>
<sequence>MVNSPALILCVLALFIFDNSLGKPTRKLRLKRQAAPQSSALGALMSFSVKLSDMERQITSYERTIQRQRAEIDQLSAKLDSKADRSQFRNLQTLLNSKMVTLKDEVNTKDLVIERYRNKLRQLEADVKSINQEYSKLSGNTLEVLDRFDDLGFHCTNQKTGWAPKASGEIQYLDRQWVRCNPEEFLQSFVLKLATNHEESPVQYVYRCCSINI</sequence>
<feature type="coiled-coil region" evidence="1">
    <location>
        <begin position="51"/>
        <end position="140"/>
    </location>
</feature>
<feature type="signal peptide" evidence="2">
    <location>
        <begin position="1"/>
        <end position="22"/>
    </location>
</feature>
<evidence type="ECO:0000256" key="2">
    <source>
        <dbReference type="SAM" id="SignalP"/>
    </source>
</evidence>
<feature type="chain" id="PRO_5040837700" evidence="2">
    <location>
        <begin position="23"/>
        <end position="213"/>
    </location>
</feature>
<organism evidence="3 4">
    <name type="scientific">Desmophyllum pertusum</name>
    <dbReference type="NCBI Taxonomy" id="174260"/>
    <lineage>
        <taxon>Eukaryota</taxon>
        <taxon>Metazoa</taxon>
        <taxon>Cnidaria</taxon>
        <taxon>Anthozoa</taxon>
        <taxon>Hexacorallia</taxon>
        <taxon>Scleractinia</taxon>
        <taxon>Caryophylliina</taxon>
        <taxon>Caryophylliidae</taxon>
        <taxon>Desmophyllum</taxon>
    </lineage>
</organism>
<evidence type="ECO:0000313" key="4">
    <source>
        <dbReference type="Proteomes" id="UP001163046"/>
    </source>
</evidence>
<gene>
    <name evidence="3" type="ORF">OS493_030794</name>
</gene>
<keyword evidence="2" id="KW-0732">Signal</keyword>
<comment type="caution">
    <text evidence="3">The sequence shown here is derived from an EMBL/GenBank/DDBJ whole genome shotgun (WGS) entry which is preliminary data.</text>
</comment>
<dbReference type="AlphaFoldDB" id="A0A9X0CQN1"/>
<keyword evidence="1" id="KW-0175">Coiled coil</keyword>
<dbReference type="OrthoDB" id="5970116at2759"/>
<dbReference type="EMBL" id="MU826859">
    <property type="protein sequence ID" value="KAJ7370678.1"/>
    <property type="molecule type" value="Genomic_DNA"/>
</dbReference>
<keyword evidence="4" id="KW-1185">Reference proteome</keyword>
<evidence type="ECO:0000313" key="3">
    <source>
        <dbReference type="EMBL" id="KAJ7370678.1"/>
    </source>
</evidence>